<dbReference type="EMBL" id="BAABLX010000009">
    <property type="protein sequence ID" value="GAA4939387.1"/>
    <property type="molecule type" value="Genomic_DNA"/>
</dbReference>
<keyword evidence="6" id="KW-1185">Reference proteome</keyword>
<dbReference type="GO" id="GO:0008897">
    <property type="term" value="F:holo-[acyl-carrier-protein] synthase activity"/>
    <property type="evidence" value="ECO:0007669"/>
    <property type="project" value="InterPro"/>
</dbReference>
<dbReference type="RefSeq" id="WP_345420081.1">
    <property type="nucleotide sequence ID" value="NZ_AP031496.1"/>
</dbReference>
<evidence type="ECO:0000259" key="3">
    <source>
        <dbReference type="Pfam" id="PF01648"/>
    </source>
</evidence>
<feature type="domain" description="4'-phosphopantetheinyl transferase" evidence="3">
    <location>
        <begin position="107"/>
        <end position="184"/>
    </location>
</feature>
<dbReference type="Pfam" id="PF01648">
    <property type="entry name" value="ACPS"/>
    <property type="match status" value="1"/>
</dbReference>
<evidence type="ECO:0000313" key="5">
    <source>
        <dbReference type="EMBL" id="GAA4939387.1"/>
    </source>
</evidence>
<comment type="caution">
    <text evidence="5">The sequence shown here is derived from an EMBL/GenBank/DDBJ whole genome shotgun (WGS) entry which is preliminary data.</text>
</comment>
<accession>A0AAV3U1A7</accession>
<evidence type="ECO:0000313" key="6">
    <source>
        <dbReference type="Proteomes" id="UP001409585"/>
    </source>
</evidence>
<name>A0AAV3U1A7_9ALTE</name>
<dbReference type="PANTHER" id="PTHR12215">
    <property type="entry name" value="PHOSPHOPANTETHEINE TRANSFERASE"/>
    <property type="match status" value="1"/>
</dbReference>
<organism evidence="5 6">
    <name type="scientific">Halioxenophilus aromaticivorans</name>
    <dbReference type="NCBI Taxonomy" id="1306992"/>
    <lineage>
        <taxon>Bacteria</taxon>
        <taxon>Pseudomonadati</taxon>
        <taxon>Pseudomonadota</taxon>
        <taxon>Gammaproteobacteria</taxon>
        <taxon>Alteromonadales</taxon>
        <taxon>Alteromonadaceae</taxon>
        <taxon>Halioxenophilus</taxon>
    </lineage>
</organism>
<dbReference type="InterPro" id="IPR037143">
    <property type="entry name" value="4-PPantetheinyl_Trfase_dom_sf"/>
</dbReference>
<gene>
    <name evidence="5" type="ORF">GCM10025791_16990</name>
</gene>
<dbReference type="PANTHER" id="PTHR12215:SF10">
    <property type="entry name" value="L-AMINOADIPATE-SEMIALDEHYDE DEHYDROGENASE-PHOSPHOPANTETHEINYL TRANSFERASE"/>
    <property type="match status" value="1"/>
</dbReference>
<comment type="similarity">
    <text evidence="1">Belongs to the P-Pant transferase superfamily. Gsp/Sfp/HetI/AcpT family.</text>
</comment>
<evidence type="ECO:0008006" key="7">
    <source>
        <dbReference type="Google" id="ProtNLM"/>
    </source>
</evidence>
<dbReference type="AlphaFoldDB" id="A0AAV3U1A7"/>
<dbReference type="InterPro" id="IPR055066">
    <property type="entry name" value="AASDHPPT_N"/>
</dbReference>
<dbReference type="SUPFAM" id="SSF56214">
    <property type="entry name" value="4'-phosphopantetheinyl transferase"/>
    <property type="match status" value="2"/>
</dbReference>
<dbReference type="InterPro" id="IPR050559">
    <property type="entry name" value="P-Pant_transferase_sf"/>
</dbReference>
<reference evidence="6" key="1">
    <citation type="journal article" date="2019" name="Int. J. Syst. Evol. Microbiol.">
        <title>The Global Catalogue of Microorganisms (GCM) 10K type strain sequencing project: providing services to taxonomists for standard genome sequencing and annotation.</title>
        <authorList>
            <consortium name="The Broad Institute Genomics Platform"/>
            <consortium name="The Broad Institute Genome Sequencing Center for Infectious Disease"/>
            <person name="Wu L."/>
            <person name="Ma J."/>
        </authorList>
    </citation>
    <scope>NUCLEOTIDE SEQUENCE [LARGE SCALE GENOMIC DNA]</scope>
    <source>
        <strain evidence="6">JCM 19134</strain>
    </source>
</reference>
<dbReference type="GO" id="GO:0005829">
    <property type="term" value="C:cytosol"/>
    <property type="evidence" value="ECO:0007669"/>
    <property type="project" value="TreeGrafter"/>
</dbReference>
<protein>
    <recommendedName>
        <fullName evidence="7">4'-phosphopantetheinyl transferase</fullName>
    </recommendedName>
</protein>
<dbReference type="InterPro" id="IPR008278">
    <property type="entry name" value="4-PPantetheinyl_Trfase_dom"/>
</dbReference>
<feature type="domain" description="4'-phosphopantetheinyl transferase N-terminal" evidence="4">
    <location>
        <begin position="23"/>
        <end position="99"/>
    </location>
</feature>
<keyword evidence="2" id="KW-0808">Transferase</keyword>
<dbReference type="GO" id="GO:0000287">
    <property type="term" value="F:magnesium ion binding"/>
    <property type="evidence" value="ECO:0007669"/>
    <property type="project" value="InterPro"/>
</dbReference>
<dbReference type="Proteomes" id="UP001409585">
    <property type="component" value="Unassembled WGS sequence"/>
</dbReference>
<sequence>MHEPSIFLCHYSDWNMAHFQHRFLPTLNAEDQVRFERFRHVDASHQFLIGRSLLRHALSQALQQAPESFCFSQNKNGRPELAGSSINFNVSHTEGLVAVTLAEAPLLGIDVESAQRSGSTLEIADRFFHPKETAAITAPNQEAQQRENFFRFWTLKEAYVKALGDGLQRSLQSFYFTLRQQQVDLQDEKVPGNNRATHIYQYRVADNYFCTWASIDTTNPPMAPRFYSLSQDFTASPLMLAPEYRSAPNL</sequence>
<dbReference type="GO" id="GO:0019878">
    <property type="term" value="P:lysine biosynthetic process via aminoadipic acid"/>
    <property type="evidence" value="ECO:0007669"/>
    <property type="project" value="TreeGrafter"/>
</dbReference>
<evidence type="ECO:0000256" key="2">
    <source>
        <dbReference type="ARBA" id="ARBA00022679"/>
    </source>
</evidence>
<evidence type="ECO:0000259" key="4">
    <source>
        <dbReference type="Pfam" id="PF22624"/>
    </source>
</evidence>
<proteinExistence type="inferred from homology"/>
<dbReference type="Pfam" id="PF22624">
    <property type="entry name" value="AASDHPPT_N"/>
    <property type="match status" value="1"/>
</dbReference>
<evidence type="ECO:0000256" key="1">
    <source>
        <dbReference type="ARBA" id="ARBA00010990"/>
    </source>
</evidence>
<dbReference type="Gene3D" id="3.90.470.20">
    <property type="entry name" value="4'-phosphopantetheinyl transferase domain"/>
    <property type="match status" value="2"/>
</dbReference>